<proteinExistence type="predicted"/>
<feature type="region of interest" description="Disordered" evidence="1">
    <location>
        <begin position="221"/>
        <end position="365"/>
    </location>
</feature>
<feature type="region of interest" description="Disordered" evidence="1">
    <location>
        <begin position="477"/>
        <end position="501"/>
    </location>
</feature>
<name>A0AAE0SCP9_9BIVA</name>
<feature type="region of interest" description="Disordered" evidence="1">
    <location>
        <begin position="1"/>
        <end position="49"/>
    </location>
</feature>
<keyword evidence="3" id="KW-1185">Reference proteome</keyword>
<evidence type="ECO:0000256" key="1">
    <source>
        <dbReference type="SAM" id="MobiDB-lite"/>
    </source>
</evidence>
<feature type="compositionally biased region" description="Basic and acidic residues" evidence="1">
    <location>
        <begin position="477"/>
        <end position="486"/>
    </location>
</feature>
<feature type="compositionally biased region" description="Low complexity" evidence="1">
    <location>
        <begin position="20"/>
        <end position="32"/>
    </location>
</feature>
<organism evidence="2 3">
    <name type="scientific">Potamilus streckersoni</name>
    <dbReference type="NCBI Taxonomy" id="2493646"/>
    <lineage>
        <taxon>Eukaryota</taxon>
        <taxon>Metazoa</taxon>
        <taxon>Spiralia</taxon>
        <taxon>Lophotrochozoa</taxon>
        <taxon>Mollusca</taxon>
        <taxon>Bivalvia</taxon>
        <taxon>Autobranchia</taxon>
        <taxon>Heteroconchia</taxon>
        <taxon>Palaeoheterodonta</taxon>
        <taxon>Unionida</taxon>
        <taxon>Unionoidea</taxon>
        <taxon>Unionidae</taxon>
        <taxon>Ambleminae</taxon>
        <taxon>Lampsilini</taxon>
        <taxon>Potamilus</taxon>
    </lineage>
</organism>
<evidence type="ECO:0000313" key="2">
    <source>
        <dbReference type="EMBL" id="KAK3589479.1"/>
    </source>
</evidence>
<feature type="compositionally biased region" description="Basic and acidic residues" evidence="1">
    <location>
        <begin position="313"/>
        <end position="355"/>
    </location>
</feature>
<feature type="compositionally biased region" description="Polar residues" evidence="1">
    <location>
        <begin position="487"/>
        <end position="501"/>
    </location>
</feature>
<feature type="compositionally biased region" description="Basic and acidic residues" evidence="1">
    <location>
        <begin position="121"/>
        <end position="137"/>
    </location>
</feature>
<dbReference type="AlphaFoldDB" id="A0AAE0SCP9"/>
<feature type="region of interest" description="Disordered" evidence="1">
    <location>
        <begin position="69"/>
        <end position="181"/>
    </location>
</feature>
<dbReference type="Proteomes" id="UP001195483">
    <property type="component" value="Unassembled WGS sequence"/>
</dbReference>
<evidence type="ECO:0000313" key="3">
    <source>
        <dbReference type="Proteomes" id="UP001195483"/>
    </source>
</evidence>
<feature type="compositionally biased region" description="Polar residues" evidence="1">
    <location>
        <begin position="35"/>
        <end position="46"/>
    </location>
</feature>
<reference evidence="2" key="2">
    <citation type="journal article" date="2021" name="Genome Biol. Evol.">
        <title>Developing a high-quality reference genome for a parasitic bivalve with doubly uniparental inheritance (Bivalvia: Unionida).</title>
        <authorList>
            <person name="Smith C.H."/>
        </authorList>
    </citation>
    <scope>NUCLEOTIDE SEQUENCE</scope>
    <source>
        <strain evidence="2">CHS0354</strain>
        <tissue evidence="2">Mantle</tissue>
    </source>
</reference>
<protein>
    <submittedName>
        <fullName evidence="2">Uncharacterized protein</fullName>
    </submittedName>
</protein>
<feature type="compositionally biased region" description="Polar residues" evidence="1">
    <location>
        <begin position="221"/>
        <end position="262"/>
    </location>
</feature>
<gene>
    <name evidence="2" type="ORF">CHS0354_030603</name>
</gene>
<reference evidence="2" key="1">
    <citation type="journal article" date="2021" name="Genome Biol. Evol.">
        <title>A High-Quality Reference Genome for a Parasitic Bivalve with Doubly Uniparental Inheritance (Bivalvia: Unionida).</title>
        <authorList>
            <person name="Smith C.H."/>
        </authorList>
    </citation>
    <scope>NUCLEOTIDE SEQUENCE</scope>
    <source>
        <strain evidence="2">CHS0354</strain>
    </source>
</reference>
<accession>A0AAE0SCP9</accession>
<reference evidence="2" key="3">
    <citation type="submission" date="2023-05" db="EMBL/GenBank/DDBJ databases">
        <authorList>
            <person name="Smith C.H."/>
        </authorList>
    </citation>
    <scope>NUCLEOTIDE SEQUENCE</scope>
    <source>
        <strain evidence="2">CHS0354</strain>
        <tissue evidence="2">Mantle</tissue>
    </source>
</reference>
<dbReference type="EMBL" id="JAEAOA010001816">
    <property type="protein sequence ID" value="KAK3589479.1"/>
    <property type="molecule type" value="Genomic_DNA"/>
</dbReference>
<sequence>MSTTVEDAPVENPVSEDSGKVSSVKGGYSKGVASCEQTTDGGTTSPFPCPILEYTLSASNTLLYTEDLQPVTDAGDTKTEILVPAETDKEAAAEQEGDLTDDQATTDKPKEWEDSGEDSEVESKGETEERSINLKDFEGDDVSTESGKEGDEQNQEIKYIPVEDNNSKQNIQGEDLGVEPQSHNVEDKLPECDYSFPLHNQIKCLAEVTDTDESVVPVITMSSQESQEPVITMSTQESQEPVTTISTQESQEPVTTISTQESQEPDTMEKEGPEPEEQTPAEQPVKTRDDGTEGESKLEQGPEHGSVLVPDDTIEKADQRGEQAKEEEEKKEEERKKEVKNEKDENKDENDKQDEVLESTLQNQTAEKEAFDKLLDENVKLKTENERLKSEHADISDKYTTFNQEKEQMMKTQAEQEKEIKGLHQEVEDLRKGLGDDLKVQELQNKLLQLTKEHEAKDKRIHSLQLELDSTKGKLLEAESKLERNGTAKQDASTSKTCAVM</sequence>
<feature type="compositionally biased region" description="Basic and acidic residues" evidence="1">
    <location>
        <begin position="285"/>
        <end position="302"/>
    </location>
</feature>
<comment type="caution">
    <text evidence="2">The sequence shown here is derived from an EMBL/GenBank/DDBJ whole genome shotgun (WGS) entry which is preliminary data.</text>
</comment>